<evidence type="ECO:0000256" key="7">
    <source>
        <dbReference type="SAM" id="MobiDB-lite"/>
    </source>
</evidence>
<dbReference type="InterPro" id="IPR049404">
    <property type="entry name" value="EDC4_C"/>
</dbReference>
<dbReference type="GO" id="GO:0031087">
    <property type="term" value="P:deadenylation-independent decapping of nuclear-transcribed mRNA"/>
    <property type="evidence" value="ECO:0000318"/>
    <property type="project" value="GO_Central"/>
</dbReference>
<evidence type="ECO:0000256" key="2">
    <source>
        <dbReference type="ARBA" id="ARBA00009639"/>
    </source>
</evidence>
<keyword evidence="4" id="KW-0853">WD repeat</keyword>
<dbReference type="InterPro" id="IPR015943">
    <property type="entry name" value="WD40/YVTN_repeat-like_dom_sf"/>
</dbReference>
<accession>A0A2A6BU55</accession>
<evidence type="ECO:0000256" key="4">
    <source>
        <dbReference type="ARBA" id="ARBA00022574"/>
    </source>
</evidence>
<reference evidence="8" key="2">
    <citation type="submission" date="2022-06" db="UniProtKB">
        <authorList>
            <consortium name="EnsemblMetazoa"/>
        </authorList>
    </citation>
    <scope>IDENTIFICATION</scope>
    <source>
        <strain evidence="8">PS312</strain>
    </source>
</reference>
<feature type="region of interest" description="Disordered" evidence="7">
    <location>
        <begin position="170"/>
        <end position="190"/>
    </location>
</feature>
<dbReference type="AlphaFoldDB" id="A0A2A6BU55"/>
<comment type="subcellular location">
    <subcellularLocation>
        <location evidence="1">Cytoplasm</location>
        <location evidence="1">P-body</location>
    </subcellularLocation>
</comment>
<evidence type="ECO:0000256" key="6">
    <source>
        <dbReference type="ARBA" id="ARBA00023054"/>
    </source>
</evidence>
<dbReference type="Gene3D" id="1.10.220.100">
    <property type="entry name" value="conserved c-terminal region of ge- 1"/>
    <property type="match status" value="1"/>
</dbReference>
<accession>A0A8R1YD96</accession>
<evidence type="ECO:0000256" key="3">
    <source>
        <dbReference type="ARBA" id="ARBA00022490"/>
    </source>
</evidence>
<keyword evidence="6" id="KW-0175">Coiled coil</keyword>
<comment type="similarity">
    <text evidence="2">Belongs to the WD repeat EDC4 family.</text>
</comment>
<evidence type="ECO:0000313" key="9">
    <source>
        <dbReference type="Proteomes" id="UP000005239"/>
    </source>
</evidence>
<reference evidence="9" key="1">
    <citation type="journal article" date="2008" name="Nat. Genet.">
        <title>The Pristionchus pacificus genome provides a unique perspective on nematode lifestyle and parasitism.</title>
        <authorList>
            <person name="Dieterich C."/>
            <person name="Clifton S.W."/>
            <person name="Schuster L.N."/>
            <person name="Chinwalla A."/>
            <person name="Delehaunty K."/>
            <person name="Dinkelacker I."/>
            <person name="Fulton L."/>
            <person name="Fulton R."/>
            <person name="Godfrey J."/>
            <person name="Minx P."/>
            <person name="Mitreva M."/>
            <person name="Roeseler W."/>
            <person name="Tian H."/>
            <person name="Witte H."/>
            <person name="Yang S.P."/>
            <person name="Wilson R.K."/>
            <person name="Sommer R.J."/>
        </authorList>
    </citation>
    <scope>NUCLEOTIDE SEQUENCE [LARGE SCALE GENOMIC DNA]</scope>
    <source>
        <strain evidence="9">PS312</strain>
    </source>
</reference>
<feature type="compositionally biased region" description="Polar residues" evidence="7">
    <location>
        <begin position="487"/>
        <end position="507"/>
    </location>
</feature>
<dbReference type="Gene3D" id="2.130.10.10">
    <property type="entry name" value="YVTN repeat-like/Quinoprotein amine dehydrogenase"/>
    <property type="match status" value="1"/>
</dbReference>
<keyword evidence="9" id="KW-1185">Reference proteome</keyword>
<dbReference type="Pfam" id="PF21289">
    <property type="entry name" value="EDC4_C"/>
    <property type="match status" value="1"/>
</dbReference>
<dbReference type="InterPro" id="IPR032401">
    <property type="entry name" value="EDC4_WD40"/>
</dbReference>
<dbReference type="Pfam" id="PF16529">
    <property type="entry name" value="Ge1_WD40"/>
    <property type="match status" value="2"/>
</dbReference>
<keyword evidence="5" id="KW-0677">Repeat</keyword>
<gene>
    <name evidence="8" type="primary">WBGene00100995</name>
</gene>
<name>A0A2A6BU55_PRIPA</name>
<evidence type="ECO:0000256" key="5">
    <source>
        <dbReference type="ARBA" id="ARBA00022737"/>
    </source>
</evidence>
<dbReference type="InterPro" id="IPR045152">
    <property type="entry name" value="EDC4-like"/>
</dbReference>
<dbReference type="SUPFAM" id="SSF50978">
    <property type="entry name" value="WD40 repeat-like"/>
    <property type="match status" value="1"/>
</dbReference>
<evidence type="ECO:0000256" key="1">
    <source>
        <dbReference type="ARBA" id="ARBA00004201"/>
    </source>
</evidence>
<dbReference type="InterPro" id="IPR044938">
    <property type="entry name" value="EDC4_C_sf"/>
</dbReference>
<feature type="region of interest" description="Disordered" evidence="7">
    <location>
        <begin position="487"/>
        <end position="513"/>
    </location>
</feature>
<dbReference type="GO" id="GO:0000932">
    <property type="term" value="C:P-body"/>
    <property type="evidence" value="ECO:0000318"/>
    <property type="project" value="GO_Central"/>
</dbReference>
<keyword evidence="3" id="KW-0963">Cytoplasm</keyword>
<dbReference type="InterPro" id="IPR036322">
    <property type="entry name" value="WD40_repeat_dom_sf"/>
</dbReference>
<proteinExistence type="inferred from homology"/>
<sequence length="893" mass="98879">MGDLQLVTDQLVEKHSLNGSDGLVAFTTGKDVVVTIEAESSPRHRDSSRVQSTMLSDYKWDGTQLRPTSDRLLSVAGSFLAYRLSHDSSIEAVRVLERVSRQRSLIKGFRDAIVDLSWSRTTNMLAVLDASSNLYVYHVTEECGIEKHVNLRWEDEDGCELLKGATLANLDAQEEEKENPSSRNSTTGGPAYSRPRLFWCPYVPEDEEPTEHLNMLAITRGRSVHIINLSVLKCAMRDGAEYIDLAGAREIEGAVMTEQLEHPITTLCMSPDATAMAVGDTSGQVSFFIIEVASVKFAHNWRPAMMTSPVKDLFFLDNVDQGDAFWRFCMAVDEEGRQLYLYECENWSCIGRLRVESSMKNGRFMVQVDPTARYVLLTDIDGANLFCIALDYHASGAPSFAAITQIGFYHPIMAACAFDVKDVDPHTSDFSFDDDDGHSTTEKAETMISLISITPRSVLHVAVTVDKPEKRDCPLSELASPRATIGMVSSSAETSATQPPSESTHTNPMELLPPHIMHASGRGSGARMEGCDTMNVSASSAAVDLTTVMRMFEDLSAQLIIYLNEANQQMDKLTHHVERADEERRAAATNESIVSMLQQFKEEFSLREDRLLANISDLIETSRAETLAVVRNALNENSLAVENSIQGNHKISTEYVMKVVSERTKEALAQMVIPSIDRVCTQLFKQLNDQFKEGLTQFMAQLRVQQAAMLAASTVASTPLPSGAIGTDRSALLHLIKTRQVQLAFETVSMGEKVSREYVASELEGNNVKQEGAPCLVLNQADESALQFVCRQIDPDELFGNVPGGDGGLSQPVLLSLLQQLSYKLDADTDLKFRYIEHLLEALQPYDESIAVHVPKVVSVISDALTEFQLRTQNVGLKRQARVITQLVRNLRS</sequence>
<organism evidence="8 9">
    <name type="scientific">Pristionchus pacificus</name>
    <name type="common">Parasitic nematode worm</name>
    <dbReference type="NCBI Taxonomy" id="54126"/>
    <lineage>
        <taxon>Eukaryota</taxon>
        <taxon>Metazoa</taxon>
        <taxon>Ecdysozoa</taxon>
        <taxon>Nematoda</taxon>
        <taxon>Chromadorea</taxon>
        <taxon>Rhabditida</taxon>
        <taxon>Rhabditina</taxon>
        <taxon>Diplogasteromorpha</taxon>
        <taxon>Diplogasteroidea</taxon>
        <taxon>Neodiplogasteridae</taxon>
        <taxon>Pristionchus</taxon>
    </lineage>
</organism>
<protein>
    <submittedName>
        <fullName evidence="8">Uncharacterized protein</fullName>
    </submittedName>
</protein>
<dbReference type="EnsemblMetazoa" id="PPA11441.1">
    <property type="protein sequence ID" value="PPA11441.1"/>
    <property type="gene ID" value="WBGene00100995"/>
</dbReference>
<evidence type="ECO:0000313" key="8">
    <source>
        <dbReference type="EnsemblMetazoa" id="PPA11441.1"/>
    </source>
</evidence>
<dbReference type="PANTHER" id="PTHR15598:SF5">
    <property type="entry name" value="ENHANCER OF MRNA-DECAPPING PROTEIN 4"/>
    <property type="match status" value="1"/>
</dbReference>
<dbReference type="OrthoDB" id="21128at2759"/>
<dbReference type="PANTHER" id="PTHR15598">
    <property type="entry name" value="ENHANCER OF MRNA-DECAPPING PROTEIN 4"/>
    <property type="match status" value="1"/>
</dbReference>
<dbReference type="Proteomes" id="UP000005239">
    <property type="component" value="Unassembled WGS sequence"/>
</dbReference>